<dbReference type="AlphaFoldDB" id="A0A699Z0F9"/>
<feature type="repeat" description="TPR" evidence="3">
    <location>
        <begin position="76"/>
        <end position="109"/>
    </location>
</feature>
<accession>A0A699Z0F9</accession>
<sequence>MACGAPRGPVTVGTERVPLSCLLLPGQPGLSSVPAVALVRSAQLASGLLVPTTSLRSQLNTACRYHYPQCQVPLGAAGLYLLGRVYRLVGRLQDAKEQYVQALRLNPLMWSAYEELCALGGFPY</sequence>
<name>A0A699Z0F9_HAELA</name>
<keyword evidence="1" id="KW-0677">Repeat</keyword>
<dbReference type="SUPFAM" id="SSF48452">
    <property type="entry name" value="TPR-like"/>
    <property type="match status" value="1"/>
</dbReference>
<evidence type="ECO:0000256" key="1">
    <source>
        <dbReference type="ARBA" id="ARBA00022737"/>
    </source>
</evidence>
<evidence type="ECO:0000256" key="2">
    <source>
        <dbReference type="ARBA" id="ARBA00022803"/>
    </source>
</evidence>
<proteinExistence type="predicted"/>
<dbReference type="InterPro" id="IPR013105">
    <property type="entry name" value="TPR_2"/>
</dbReference>
<dbReference type="Proteomes" id="UP000485058">
    <property type="component" value="Unassembled WGS sequence"/>
</dbReference>
<dbReference type="InterPro" id="IPR011990">
    <property type="entry name" value="TPR-like_helical_dom_sf"/>
</dbReference>
<keyword evidence="2 3" id="KW-0802">TPR repeat</keyword>
<organism evidence="4 5">
    <name type="scientific">Haematococcus lacustris</name>
    <name type="common">Green alga</name>
    <name type="synonym">Haematococcus pluvialis</name>
    <dbReference type="NCBI Taxonomy" id="44745"/>
    <lineage>
        <taxon>Eukaryota</taxon>
        <taxon>Viridiplantae</taxon>
        <taxon>Chlorophyta</taxon>
        <taxon>core chlorophytes</taxon>
        <taxon>Chlorophyceae</taxon>
        <taxon>CS clade</taxon>
        <taxon>Chlamydomonadales</taxon>
        <taxon>Haematococcaceae</taxon>
        <taxon>Haematococcus</taxon>
    </lineage>
</organism>
<evidence type="ECO:0000313" key="5">
    <source>
        <dbReference type="Proteomes" id="UP000485058"/>
    </source>
</evidence>
<gene>
    <name evidence="4" type="ORF">HaLaN_08479</name>
</gene>
<evidence type="ECO:0000256" key="3">
    <source>
        <dbReference type="PROSITE-ProRule" id="PRU00339"/>
    </source>
</evidence>
<protein>
    <submittedName>
        <fullName evidence="4">Uncharacterized protein</fullName>
    </submittedName>
</protein>
<dbReference type="InterPro" id="IPR019734">
    <property type="entry name" value="TPR_rpt"/>
</dbReference>
<dbReference type="EMBL" id="BLLF01000535">
    <property type="protein sequence ID" value="GFH12736.1"/>
    <property type="molecule type" value="Genomic_DNA"/>
</dbReference>
<reference evidence="4 5" key="1">
    <citation type="submission" date="2020-02" db="EMBL/GenBank/DDBJ databases">
        <title>Draft genome sequence of Haematococcus lacustris strain NIES-144.</title>
        <authorList>
            <person name="Morimoto D."/>
            <person name="Nakagawa S."/>
            <person name="Yoshida T."/>
            <person name="Sawayama S."/>
        </authorList>
    </citation>
    <scope>NUCLEOTIDE SEQUENCE [LARGE SCALE GENOMIC DNA]</scope>
    <source>
        <strain evidence="4 5">NIES-144</strain>
    </source>
</reference>
<dbReference type="Gene3D" id="1.25.40.10">
    <property type="entry name" value="Tetratricopeptide repeat domain"/>
    <property type="match status" value="1"/>
</dbReference>
<evidence type="ECO:0000313" key="4">
    <source>
        <dbReference type="EMBL" id="GFH12736.1"/>
    </source>
</evidence>
<dbReference type="SMART" id="SM00028">
    <property type="entry name" value="TPR"/>
    <property type="match status" value="1"/>
</dbReference>
<dbReference type="PROSITE" id="PS50005">
    <property type="entry name" value="TPR"/>
    <property type="match status" value="1"/>
</dbReference>
<keyword evidence="5" id="KW-1185">Reference proteome</keyword>
<dbReference type="Pfam" id="PF07719">
    <property type="entry name" value="TPR_2"/>
    <property type="match status" value="1"/>
</dbReference>
<comment type="caution">
    <text evidence="4">The sequence shown here is derived from an EMBL/GenBank/DDBJ whole genome shotgun (WGS) entry which is preliminary data.</text>
</comment>